<protein>
    <submittedName>
        <fullName evidence="1">Uncharacterized protein</fullName>
    </submittedName>
</protein>
<comment type="caution">
    <text evidence="1">The sequence shown here is derived from an EMBL/GenBank/DDBJ whole genome shotgun (WGS) entry which is preliminary data.</text>
</comment>
<accession>X1N7M4</accession>
<evidence type="ECO:0000313" key="1">
    <source>
        <dbReference type="EMBL" id="GAI14639.1"/>
    </source>
</evidence>
<proteinExistence type="predicted"/>
<organism evidence="1">
    <name type="scientific">marine sediment metagenome</name>
    <dbReference type="NCBI Taxonomy" id="412755"/>
    <lineage>
        <taxon>unclassified sequences</taxon>
        <taxon>metagenomes</taxon>
        <taxon>ecological metagenomes</taxon>
    </lineage>
</organism>
<dbReference type="AlphaFoldDB" id="X1N7M4"/>
<name>X1N7M4_9ZZZZ</name>
<sequence length="184" mass="21757">MGTKQQLLFADPILNDSIFYNSQDHLRISLVHKHFGLKKDVTGCKYIYRSGEELLVPTFEKRVSHELSQIEIKDLTSLYVKWRDQAEYLPLRLTYDDGVQKWNFMKISKRGNDVYVNNVKKAFAPFTDPDNKNFQQLIWFDPDIFIPKRTHMLYVTLEYNPSDYGLCDTWFNVGTHFNSFITNL</sequence>
<feature type="non-terminal residue" evidence="1">
    <location>
        <position position="184"/>
    </location>
</feature>
<dbReference type="EMBL" id="BARV01005398">
    <property type="protein sequence ID" value="GAI14639.1"/>
    <property type="molecule type" value="Genomic_DNA"/>
</dbReference>
<reference evidence="1" key="1">
    <citation type="journal article" date="2014" name="Front. Microbiol.">
        <title>High frequency of phylogenetically diverse reductive dehalogenase-homologous genes in deep subseafloor sedimentary metagenomes.</title>
        <authorList>
            <person name="Kawai M."/>
            <person name="Futagami T."/>
            <person name="Toyoda A."/>
            <person name="Takaki Y."/>
            <person name="Nishi S."/>
            <person name="Hori S."/>
            <person name="Arai W."/>
            <person name="Tsubouchi T."/>
            <person name="Morono Y."/>
            <person name="Uchiyama I."/>
            <person name="Ito T."/>
            <person name="Fujiyama A."/>
            <person name="Inagaki F."/>
            <person name="Takami H."/>
        </authorList>
    </citation>
    <scope>NUCLEOTIDE SEQUENCE</scope>
    <source>
        <strain evidence="1">Expedition CK06-06</strain>
    </source>
</reference>
<gene>
    <name evidence="1" type="ORF">S06H3_11246</name>
</gene>